<evidence type="ECO:0000259" key="2">
    <source>
        <dbReference type="Pfam" id="PF00857"/>
    </source>
</evidence>
<name>A0ABQ5VCK4_9RHOB</name>
<protein>
    <submittedName>
        <fullName evidence="3">Isochorismatase</fullName>
    </submittedName>
</protein>
<evidence type="ECO:0000256" key="1">
    <source>
        <dbReference type="ARBA" id="ARBA00022801"/>
    </source>
</evidence>
<organism evidence="3 4">
    <name type="scientific">Sulfitobacter pacificus</name>
    <dbReference type="NCBI Taxonomy" id="1499314"/>
    <lineage>
        <taxon>Bacteria</taxon>
        <taxon>Pseudomonadati</taxon>
        <taxon>Pseudomonadota</taxon>
        <taxon>Alphaproteobacteria</taxon>
        <taxon>Rhodobacterales</taxon>
        <taxon>Roseobacteraceae</taxon>
        <taxon>Sulfitobacter</taxon>
    </lineage>
</organism>
<comment type="caution">
    <text evidence="3">The sequence shown here is derived from an EMBL/GenBank/DDBJ whole genome shotgun (WGS) entry which is preliminary data.</text>
</comment>
<dbReference type="Proteomes" id="UP001161388">
    <property type="component" value="Unassembled WGS sequence"/>
</dbReference>
<dbReference type="InterPro" id="IPR000868">
    <property type="entry name" value="Isochorismatase-like_dom"/>
</dbReference>
<gene>
    <name evidence="3" type="ORF">GCM10007927_00520</name>
</gene>
<reference evidence="3" key="1">
    <citation type="journal article" date="2014" name="Int. J. Syst. Evol. Microbiol.">
        <title>Complete genome of a new Firmicutes species belonging to the dominant human colonic microbiota ('Ruminococcus bicirculans') reveals two chromosomes and a selective capacity to utilize plant glucans.</title>
        <authorList>
            <consortium name="NISC Comparative Sequencing Program"/>
            <person name="Wegmann U."/>
            <person name="Louis P."/>
            <person name="Goesmann A."/>
            <person name="Henrissat B."/>
            <person name="Duncan S.H."/>
            <person name="Flint H.J."/>
        </authorList>
    </citation>
    <scope>NUCLEOTIDE SEQUENCE</scope>
    <source>
        <strain evidence="3">NBRC 109915</strain>
    </source>
</reference>
<feature type="domain" description="Isochorismatase-like" evidence="2">
    <location>
        <begin position="6"/>
        <end position="156"/>
    </location>
</feature>
<evidence type="ECO:0000313" key="4">
    <source>
        <dbReference type="Proteomes" id="UP001161388"/>
    </source>
</evidence>
<keyword evidence="4" id="KW-1185">Reference proteome</keyword>
<dbReference type="Gene3D" id="3.40.50.850">
    <property type="entry name" value="Isochorismatase-like"/>
    <property type="match status" value="1"/>
</dbReference>
<dbReference type="InterPro" id="IPR050272">
    <property type="entry name" value="Isochorismatase-like_hydrls"/>
</dbReference>
<sequence>MPSPKALILVDIQNDYFTGGLWPVDEMAQVAEAARAVLETARAAGDLVIHVRHEAASSKAPFFRPGTAGAEIHPSVAPLPGEAIVLKHRPNSFHETDLHARLTEAGIAQLTIVGAMTQMCIDATTRAARDFGFDVTLVAAACGARAQSFGDVNLTAAQVQAAFLGPLEMSYATVL</sequence>
<dbReference type="RefSeq" id="WP_284369402.1">
    <property type="nucleotide sequence ID" value="NZ_BSNL01000001.1"/>
</dbReference>
<accession>A0ABQ5VCK4</accession>
<dbReference type="PANTHER" id="PTHR43540">
    <property type="entry name" value="PEROXYUREIDOACRYLATE/UREIDOACRYLATE AMIDOHYDROLASE-RELATED"/>
    <property type="match status" value="1"/>
</dbReference>
<keyword evidence="1" id="KW-0378">Hydrolase</keyword>
<dbReference type="CDD" id="cd01014">
    <property type="entry name" value="nicotinamidase_related"/>
    <property type="match status" value="1"/>
</dbReference>
<proteinExistence type="predicted"/>
<reference evidence="3" key="2">
    <citation type="submission" date="2023-01" db="EMBL/GenBank/DDBJ databases">
        <title>Draft genome sequence of Sulfitobacter pacificus strain NBRC 109915.</title>
        <authorList>
            <person name="Sun Q."/>
            <person name="Mori K."/>
        </authorList>
    </citation>
    <scope>NUCLEOTIDE SEQUENCE</scope>
    <source>
        <strain evidence="3">NBRC 109915</strain>
    </source>
</reference>
<dbReference type="Pfam" id="PF00857">
    <property type="entry name" value="Isochorismatase"/>
    <property type="match status" value="1"/>
</dbReference>
<evidence type="ECO:0000313" key="3">
    <source>
        <dbReference type="EMBL" id="GLQ25249.1"/>
    </source>
</evidence>
<dbReference type="InterPro" id="IPR036380">
    <property type="entry name" value="Isochorismatase-like_sf"/>
</dbReference>
<dbReference type="EMBL" id="BSNL01000001">
    <property type="protein sequence ID" value="GLQ25249.1"/>
    <property type="molecule type" value="Genomic_DNA"/>
</dbReference>
<dbReference type="SUPFAM" id="SSF52499">
    <property type="entry name" value="Isochorismatase-like hydrolases"/>
    <property type="match status" value="1"/>
</dbReference>